<dbReference type="SUPFAM" id="SSF52540">
    <property type="entry name" value="P-loop containing nucleoside triphosphate hydrolases"/>
    <property type="match status" value="1"/>
</dbReference>
<feature type="domain" description="UvrD-like helicase C-terminal" evidence="2">
    <location>
        <begin position="493"/>
        <end position="532"/>
    </location>
</feature>
<organism evidence="3 4">
    <name type="scientific">Aeromicrobium wangtongii</name>
    <dbReference type="NCBI Taxonomy" id="2969247"/>
    <lineage>
        <taxon>Bacteria</taxon>
        <taxon>Bacillati</taxon>
        <taxon>Actinomycetota</taxon>
        <taxon>Actinomycetes</taxon>
        <taxon>Propionibacteriales</taxon>
        <taxon>Nocardioidaceae</taxon>
        <taxon>Aeromicrobium</taxon>
    </lineage>
</organism>
<sequence>MPTPMLWPEEPKFASGAEQRVWTALRDQLGEDDLLIANQRFTDHERDYELDIAVVFHGLGVVVLEVKGGRVWVENGSWYQELPDGVKRRDPVEQAMTAKHILKKWVEDSMAWAGKRPILWAHGIVLPNVRLEPQFDMPDCHRWMVVDRDDMSDLVSRMRNMLVLQEREARPCEAMDIVAIHEALQGRFLPQRISAILPSDEVADRVADHDDVIERLSLEQSRILDFIAHVDQVEIRGGAGSGKTWLAVEQARRLAKQGQRVALMSYSRGLSVWMKRRLSTFSHKEQPAYVGTFHGLGAEWGATEGDDNDSDFWETRLPLEMLDLVRQREWGELFDAIVIDEAQDFADSWWPVVLEALKYEDSGLYVFTDEGQRIFQRFGDSPAGLVPLILDRNLRNTKQISKAFSPMAPNRLRVSEHDGEEVRFIECTYDDALDRADDMVDQLIDEGWQPSDIAVLTTGPRHPEQKARQEEGWETYWDSFWDKDQVFYGHVSGFKGLERPAVILAVNEAPDRDRAKERLYVGLSRARDLLVVCGDPTHIEHVGGPAVLKRLRGSSL</sequence>
<dbReference type="Pfam" id="PF08378">
    <property type="entry name" value="NERD"/>
    <property type="match status" value="1"/>
</dbReference>
<reference evidence="3 4" key="1">
    <citation type="submission" date="2022-08" db="EMBL/GenBank/DDBJ databases">
        <title>novel species in genus Aeromicrobium.</title>
        <authorList>
            <person name="Ye L."/>
        </authorList>
    </citation>
    <scope>NUCLEOTIDE SEQUENCE [LARGE SCALE GENOMIC DNA]</scope>
    <source>
        <strain evidence="4">zg-Y1379</strain>
    </source>
</reference>
<evidence type="ECO:0000259" key="2">
    <source>
        <dbReference type="Pfam" id="PF13538"/>
    </source>
</evidence>
<evidence type="ECO:0000313" key="3">
    <source>
        <dbReference type="EMBL" id="UUP12351.1"/>
    </source>
</evidence>
<dbReference type="PANTHER" id="PTHR11070">
    <property type="entry name" value="UVRD / RECB / PCRA DNA HELICASE FAMILY MEMBER"/>
    <property type="match status" value="1"/>
</dbReference>
<dbReference type="RefSeq" id="WP_232399871.1">
    <property type="nucleotide sequence ID" value="NZ_CP102173.1"/>
</dbReference>
<dbReference type="InterPro" id="IPR011528">
    <property type="entry name" value="NERD"/>
</dbReference>
<protein>
    <submittedName>
        <fullName evidence="3">NERD domain-containing protein</fullName>
    </submittedName>
</protein>
<dbReference type="PANTHER" id="PTHR11070:SF2">
    <property type="entry name" value="ATP-DEPENDENT DNA HELICASE SRS2"/>
    <property type="match status" value="1"/>
</dbReference>
<proteinExistence type="predicted"/>
<name>A0ABY5M5L2_9ACTN</name>
<dbReference type="Proteomes" id="UP001316184">
    <property type="component" value="Chromosome"/>
</dbReference>
<evidence type="ECO:0000313" key="4">
    <source>
        <dbReference type="Proteomes" id="UP001316184"/>
    </source>
</evidence>
<feature type="domain" description="NERD" evidence="1">
    <location>
        <begin position="17"/>
        <end position="111"/>
    </location>
</feature>
<evidence type="ECO:0000259" key="1">
    <source>
        <dbReference type="Pfam" id="PF08378"/>
    </source>
</evidence>
<dbReference type="Gene3D" id="3.40.50.300">
    <property type="entry name" value="P-loop containing nucleotide triphosphate hydrolases"/>
    <property type="match status" value="2"/>
</dbReference>
<keyword evidence="4" id="KW-1185">Reference proteome</keyword>
<dbReference type="InterPro" id="IPR027417">
    <property type="entry name" value="P-loop_NTPase"/>
</dbReference>
<dbReference type="InterPro" id="IPR027785">
    <property type="entry name" value="UvrD-like_helicase_C"/>
</dbReference>
<dbReference type="Pfam" id="PF13538">
    <property type="entry name" value="UvrD_C_2"/>
    <property type="match status" value="1"/>
</dbReference>
<gene>
    <name evidence="3" type="ORF">NQV15_10840</name>
</gene>
<accession>A0ABY5M5L2</accession>
<dbReference type="EMBL" id="CP102173">
    <property type="protein sequence ID" value="UUP12351.1"/>
    <property type="molecule type" value="Genomic_DNA"/>
</dbReference>
<dbReference type="InterPro" id="IPR000212">
    <property type="entry name" value="DNA_helicase_UvrD/REP"/>
</dbReference>